<geneLocation type="plasmid" evidence="1">
    <name>plasmid4</name>
</geneLocation>
<dbReference type="EMBL" id="AP018220">
    <property type="protein sequence ID" value="BAY73462.1"/>
    <property type="molecule type" value="Genomic_DNA"/>
</dbReference>
<reference evidence="1 2" key="1">
    <citation type="submission" date="2017-06" db="EMBL/GenBank/DDBJ databases">
        <title>Genome sequencing of cyanobaciteial culture collection at National Institute for Environmental Studies (NIES).</title>
        <authorList>
            <person name="Hirose Y."/>
            <person name="Shimura Y."/>
            <person name="Fujisawa T."/>
            <person name="Nakamura Y."/>
            <person name="Kawachi M."/>
        </authorList>
    </citation>
    <scope>NUCLEOTIDE SEQUENCE [LARGE SCALE GENOMIC DNA]</scope>
    <source>
        <strain evidence="1 2">NIES-23</strain>
        <plasmid evidence="2">Plasmid Plasmid4 dna</plasmid>
    </source>
</reference>
<dbReference type="Gene3D" id="1.10.10.10">
    <property type="entry name" value="Winged helix-like DNA-binding domain superfamily/Winged helix DNA-binding domain"/>
    <property type="match status" value="1"/>
</dbReference>
<proteinExistence type="predicted"/>
<name>A0A1Z4KX47_ANAVA</name>
<gene>
    <name evidence="1" type="ORF">NIES23_63140</name>
</gene>
<evidence type="ECO:0000313" key="1">
    <source>
        <dbReference type="EMBL" id="BAY73462.1"/>
    </source>
</evidence>
<sequence length="127" mass="14239">MEPLETIQAIHLAVQTLSEIETLSIDDDIKEQLINKVLTTIGIEINQDKKYEPGSQEKIIRAIRKLGGSATRAEIASNTGMNPNSISSLLSQLTKKRTIEKIQLKKPPVRNGRGLEPEYIYKLIDNE</sequence>
<dbReference type="AlphaFoldDB" id="A0A1Z4KX47"/>
<keyword evidence="1" id="KW-0614">Plasmid</keyword>
<accession>A0A1Z4KX47</accession>
<dbReference type="Proteomes" id="UP000217507">
    <property type="component" value="Plasmid Plasmid4 dna"/>
</dbReference>
<organism evidence="1 2">
    <name type="scientific">Trichormus variabilis NIES-23</name>
    <dbReference type="NCBI Taxonomy" id="1973479"/>
    <lineage>
        <taxon>Bacteria</taxon>
        <taxon>Bacillati</taxon>
        <taxon>Cyanobacteriota</taxon>
        <taxon>Cyanophyceae</taxon>
        <taxon>Nostocales</taxon>
        <taxon>Nostocaceae</taxon>
        <taxon>Trichormus</taxon>
    </lineage>
</organism>
<dbReference type="InterPro" id="IPR036390">
    <property type="entry name" value="WH_DNA-bd_sf"/>
</dbReference>
<protein>
    <submittedName>
        <fullName evidence="1">Uncharacterized protein</fullName>
    </submittedName>
</protein>
<dbReference type="InterPro" id="IPR036388">
    <property type="entry name" value="WH-like_DNA-bd_sf"/>
</dbReference>
<dbReference type="SUPFAM" id="SSF46785">
    <property type="entry name" value="Winged helix' DNA-binding domain"/>
    <property type="match status" value="1"/>
</dbReference>
<evidence type="ECO:0000313" key="2">
    <source>
        <dbReference type="Proteomes" id="UP000217507"/>
    </source>
</evidence>